<gene>
    <name evidence="2" type="ORF">C5a_32</name>
</gene>
<dbReference type="Proteomes" id="UP000222283">
    <property type="component" value="Segment"/>
</dbReference>
<accession>A0A1L5C2C4</accession>
<proteinExistence type="predicted"/>
<evidence type="ECO:0000313" key="3">
    <source>
        <dbReference type="Proteomes" id="UP000222283"/>
    </source>
</evidence>
<name>A0A1L5C2C4_9CAUD</name>
<sequence>MSLVITPNSKQALSAKHQLQLLALPAGKRVRVLKTLGRYERKLARQRIRAQNTVEGNKFASRTDGKKTKMLKRMGKTLEPYVKGGKRLELKHKAGLTGRIAALHQEGGSEQMTSTRMSRIHGKPDYKAPCTRSQAKALAAEGYKVRRAKGKGYRRATIKEIAGSLTHGKATLVLSKLRGQKSRKSWPIPVKARPFLGDTTANVQAQLATILNQLNKRG</sequence>
<evidence type="ECO:0000256" key="1">
    <source>
        <dbReference type="SAM" id="MobiDB-lite"/>
    </source>
</evidence>
<evidence type="ECO:0000313" key="2">
    <source>
        <dbReference type="EMBL" id="APM00242.1"/>
    </source>
</evidence>
<reference evidence="2 3" key="1">
    <citation type="submission" date="2016-10" db="EMBL/GenBank/DDBJ databases">
        <title>An insight into ecological interactions, comparative genomics and biogeography of Pseudoalteromonas phages.</title>
        <authorList>
            <person name="Lara E."/>
            <person name="Vaque D."/>
            <person name="Sa E.L."/>
            <person name="Salazar G."/>
            <person name="Sanchez P."/>
            <person name="Duhaime M.B."/>
            <person name="Ignacio-Espinoza J."/>
            <person name="Santos F."/>
            <person name="Roux S."/>
            <person name="Anton J."/>
            <person name="Sullivan M.B."/>
            <person name="Acinas S.G."/>
        </authorList>
    </citation>
    <scope>NUCLEOTIDE SEQUENCE [LARGE SCALE GENOMIC DNA]</scope>
    <source>
        <strain evidence="2 3">C5a</strain>
    </source>
</reference>
<feature type="region of interest" description="Disordered" evidence="1">
    <location>
        <begin position="107"/>
        <end position="128"/>
    </location>
</feature>
<organism evidence="2 3">
    <name type="scientific">Pseudoalteromonas phage C5a</name>
    <dbReference type="NCBI Taxonomy" id="1916107"/>
    <lineage>
        <taxon>Viruses</taxon>
        <taxon>Duplodnaviria</taxon>
        <taxon>Heunggongvirae</taxon>
        <taxon>Uroviricota</taxon>
        <taxon>Caudoviricetes</taxon>
        <taxon>Peduoviridae</taxon>
        <taxon>Catalunyavirus</taxon>
        <taxon>Catalunyavirus C5a</taxon>
    </lineage>
</organism>
<protein>
    <submittedName>
        <fullName evidence="2">Virion morphogenesis protein</fullName>
    </submittedName>
</protein>
<dbReference type="EMBL" id="KY045851">
    <property type="protein sequence ID" value="APM00242.1"/>
    <property type="molecule type" value="Genomic_DNA"/>
</dbReference>
<keyword evidence="3" id="KW-1185">Reference proteome</keyword>
<feature type="compositionally biased region" description="Polar residues" evidence="1">
    <location>
        <begin position="108"/>
        <end position="117"/>
    </location>
</feature>